<dbReference type="GO" id="GO:0006366">
    <property type="term" value="P:transcription by RNA polymerase II"/>
    <property type="evidence" value="ECO:0007669"/>
    <property type="project" value="TreeGrafter"/>
</dbReference>
<dbReference type="GO" id="GO:0030496">
    <property type="term" value="C:midbody"/>
    <property type="evidence" value="ECO:0007669"/>
    <property type="project" value="UniProtKB-SubCell"/>
</dbReference>
<name>A0A061INF8_CRIGR</name>
<evidence type="ECO:0000256" key="1">
    <source>
        <dbReference type="ARBA" id="ARBA00004214"/>
    </source>
</evidence>
<reference evidence="7" key="1">
    <citation type="journal article" date="2013" name="Nat. Biotechnol.">
        <title>Chinese hamster genome sequenced from sorted chromosomes.</title>
        <authorList>
            <person name="Brinkrolf K."/>
            <person name="Rupp O."/>
            <person name="Laux H."/>
            <person name="Kollin F."/>
            <person name="Ernst W."/>
            <person name="Linke B."/>
            <person name="Kofler R."/>
            <person name="Romand S."/>
            <person name="Hesse F."/>
            <person name="Budach W.E."/>
            <person name="Galosy S."/>
            <person name="Muller D."/>
            <person name="Noll T."/>
            <person name="Wienberg J."/>
            <person name="Jostock T."/>
            <person name="Leonard M."/>
            <person name="Grillari J."/>
            <person name="Tauch A."/>
            <person name="Goesmann A."/>
            <person name="Helk B."/>
            <person name="Mott J.E."/>
            <person name="Puhler A."/>
            <person name="Borth N."/>
        </authorList>
    </citation>
    <scope>NUCLEOTIDE SEQUENCE [LARGE SCALE GENOMIC DNA]</scope>
    <source>
        <strain evidence="7">17A/GY</strain>
    </source>
</reference>
<feature type="region of interest" description="Disordered" evidence="4">
    <location>
        <begin position="1"/>
        <end position="94"/>
    </location>
</feature>
<keyword evidence="3" id="KW-0175">Coiled coil</keyword>
<evidence type="ECO:0000259" key="5">
    <source>
        <dbReference type="Pfam" id="PF06244"/>
    </source>
</evidence>
<protein>
    <submittedName>
        <fullName evidence="6">Coiled-coil domain-containing protein</fullName>
    </submittedName>
</protein>
<evidence type="ECO:0000313" key="6">
    <source>
        <dbReference type="EMBL" id="ERE89012.1"/>
    </source>
</evidence>
<evidence type="ECO:0000313" key="7">
    <source>
        <dbReference type="Proteomes" id="UP000030759"/>
    </source>
</evidence>
<comment type="similarity">
    <text evidence="2">Belongs to the CCDC124 family.</text>
</comment>
<feature type="domain" description="Coiled-coil" evidence="5">
    <location>
        <begin position="126"/>
        <end position="211"/>
    </location>
</feature>
<feature type="compositionally biased region" description="Basic and acidic residues" evidence="4">
    <location>
        <begin position="18"/>
        <end position="74"/>
    </location>
</feature>
<dbReference type="InterPro" id="IPR054414">
    <property type="entry name" value="Ccdc124/Oxs1_C"/>
</dbReference>
<accession>A0A061INF8</accession>
<sequence length="294" mass="33483">MPKKFQGENSKSAAARARRAEAKAAADAKKQKELEDAYWKDEDKHVMRKEQRKEEKEKRRLEQLERKKETQRLLEEEDSRLKGGKAPRVAPAKVTRAQIEDSLRREQRVESVEKAKSHLELPLEENLNRRLQEEGSLEARTVEDAIAVLRPHSVAEDADRHPERRMRAAFTAFEEVQLPRLKQENPNMRLSQLKQLLKKEWLRSPDNPMNQRVLPFNTPNAVSPALKTCQFPRALVKGVGLMSLGRVASCGSPQASLPVTLPCPRLCPRVCRRPRLLAEERSPGGGDGCGAWRS</sequence>
<dbReference type="Proteomes" id="UP000030759">
    <property type="component" value="Unassembled WGS sequence"/>
</dbReference>
<dbReference type="EMBL" id="KE665172">
    <property type="protein sequence ID" value="ERE89012.1"/>
    <property type="molecule type" value="Genomic_DNA"/>
</dbReference>
<proteinExistence type="inferred from homology"/>
<dbReference type="GO" id="GO:0005634">
    <property type="term" value="C:nucleus"/>
    <property type="evidence" value="ECO:0007669"/>
    <property type="project" value="TreeGrafter"/>
</dbReference>
<dbReference type="PANTHER" id="PTHR21680">
    <property type="entry name" value="COILED-COIL DOMAIN-CONTAINING PROTEIN 124"/>
    <property type="match status" value="1"/>
</dbReference>
<evidence type="ECO:0000256" key="4">
    <source>
        <dbReference type="SAM" id="MobiDB-lite"/>
    </source>
</evidence>
<gene>
    <name evidence="6" type="ORF">H671_1g2636</name>
</gene>
<organism evidence="6 7">
    <name type="scientific">Cricetulus griseus</name>
    <name type="common">Chinese hamster</name>
    <name type="synonym">Cricetulus barabensis griseus</name>
    <dbReference type="NCBI Taxonomy" id="10029"/>
    <lineage>
        <taxon>Eukaryota</taxon>
        <taxon>Metazoa</taxon>
        <taxon>Chordata</taxon>
        <taxon>Craniata</taxon>
        <taxon>Vertebrata</taxon>
        <taxon>Euteleostomi</taxon>
        <taxon>Mammalia</taxon>
        <taxon>Eutheria</taxon>
        <taxon>Euarchontoglires</taxon>
        <taxon>Glires</taxon>
        <taxon>Rodentia</taxon>
        <taxon>Myomorpha</taxon>
        <taxon>Muroidea</taxon>
        <taxon>Cricetidae</taxon>
        <taxon>Cricetinae</taxon>
        <taxon>Cricetulus</taxon>
    </lineage>
</organism>
<dbReference type="InterPro" id="IPR010422">
    <property type="entry name" value="Ccdc124/Oxs1"/>
</dbReference>
<evidence type="ECO:0000256" key="2">
    <source>
        <dbReference type="ARBA" id="ARBA00008296"/>
    </source>
</evidence>
<dbReference type="Pfam" id="PF06244">
    <property type="entry name" value="Ccdc124"/>
    <property type="match status" value="1"/>
</dbReference>
<evidence type="ECO:0000256" key="3">
    <source>
        <dbReference type="ARBA" id="ARBA00023054"/>
    </source>
</evidence>
<dbReference type="AlphaFoldDB" id="A0A061INF8"/>
<dbReference type="PANTHER" id="PTHR21680:SF0">
    <property type="entry name" value="COILED-COIL DOMAIN-CONTAINING PROTEIN 124"/>
    <property type="match status" value="1"/>
</dbReference>
<comment type="subcellular location">
    <subcellularLocation>
        <location evidence="1">Midbody</location>
    </subcellularLocation>
</comment>
<dbReference type="GO" id="GO:0003713">
    <property type="term" value="F:transcription coactivator activity"/>
    <property type="evidence" value="ECO:0007669"/>
    <property type="project" value="TreeGrafter"/>
</dbReference>